<gene>
    <name evidence="7" type="ORF">SAMN02745199_0098</name>
</gene>
<evidence type="ECO:0000256" key="3">
    <source>
        <dbReference type="ARBA" id="ARBA00022989"/>
    </source>
</evidence>
<evidence type="ECO:0000256" key="1">
    <source>
        <dbReference type="ARBA" id="ARBA00004141"/>
    </source>
</evidence>
<dbReference type="GO" id="GO:0006508">
    <property type="term" value="P:proteolysis"/>
    <property type="evidence" value="ECO:0007669"/>
    <property type="project" value="UniProtKB-KW"/>
</dbReference>
<dbReference type="PANTHER" id="PTHR33507">
    <property type="entry name" value="INNER MEMBRANE PROTEIN YBBJ"/>
    <property type="match status" value="1"/>
</dbReference>
<evidence type="ECO:0000259" key="6">
    <source>
        <dbReference type="Pfam" id="PF01957"/>
    </source>
</evidence>
<keyword evidence="7" id="KW-0378">Hydrolase</keyword>
<organism evidence="7 8">
    <name type="scientific">Thermosipho atlanticus DSM 15807</name>
    <dbReference type="NCBI Taxonomy" id="1123380"/>
    <lineage>
        <taxon>Bacteria</taxon>
        <taxon>Thermotogati</taxon>
        <taxon>Thermotogota</taxon>
        <taxon>Thermotogae</taxon>
        <taxon>Thermotogales</taxon>
        <taxon>Fervidobacteriaceae</taxon>
        <taxon>Thermosipho</taxon>
    </lineage>
</organism>
<evidence type="ECO:0000313" key="8">
    <source>
        <dbReference type="Proteomes" id="UP000242592"/>
    </source>
</evidence>
<feature type="transmembrane region" description="Helical" evidence="5">
    <location>
        <begin position="36"/>
        <end position="54"/>
    </location>
</feature>
<keyword evidence="2 5" id="KW-0812">Transmembrane</keyword>
<feature type="transmembrane region" description="Helical" evidence="5">
    <location>
        <begin position="12"/>
        <end position="30"/>
    </location>
</feature>
<evidence type="ECO:0000256" key="4">
    <source>
        <dbReference type="ARBA" id="ARBA00023136"/>
    </source>
</evidence>
<dbReference type="GO" id="GO:0005886">
    <property type="term" value="C:plasma membrane"/>
    <property type="evidence" value="ECO:0007669"/>
    <property type="project" value="TreeGrafter"/>
</dbReference>
<evidence type="ECO:0000256" key="5">
    <source>
        <dbReference type="SAM" id="Phobius"/>
    </source>
</evidence>
<dbReference type="Gene3D" id="2.40.50.140">
    <property type="entry name" value="Nucleic acid-binding proteins"/>
    <property type="match status" value="1"/>
</dbReference>
<dbReference type="AlphaFoldDB" id="A0A1M5QSP5"/>
<keyword evidence="8" id="KW-1185">Reference proteome</keyword>
<evidence type="ECO:0000313" key="7">
    <source>
        <dbReference type="EMBL" id="SHH16613.1"/>
    </source>
</evidence>
<sequence length="135" mass="15141">MVLEIITPTFFIFWFGIGGIAASITAYFVGNTIWELTTFIIVSGILVVLTRPLVNKMSGEQPRKINIDEIIGKRALVIEEIDNKAGKGVVKVNGDTWRAYSQKDDIKIKKGEHVKVLQVEGAHLIVEREEEEKES</sequence>
<dbReference type="SUPFAM" id="SSF141322">
    <property type="entry name" value="NfeD domain-like"/>
    <property type="match status" value="1"/>
</dbReference>
<dbReference type="InterPro" id="IPR012340">
    <property type="entry name" value="NA-bd_OB-fold"/>
</dbReference>
<evidence type="ECO:0000256" key="2">
    <source>
        <dbReference type="ARBA" id="ARBA00022692"/>
    </source>
</evidence>
<dbReference type="InterPro" id="IPR002810">
    <property type="entry name" value="NfeD-like_C"/>
</dbReference>
<dbReference type="RefSeq" id="WP_159429126.1">
    <property type="nucleotide sequence ID" value="NZ_FQXN01000001.1"/>
</dbReference>
<comment type="subcellular location">
    <subcellularLocation>
        <location evidence="1">Membrane</location>
        <topology evidence="1">Multi-pass membrane protein</topology>
    </subcellularLocation>
</comment>
<dbReference type="InterPro" id="IPR052165">
    <property type="entry name" value="Membrane_assoc_protease"/>
</dbReference>
<feature type="domain" description="NfeD-like C-terminal" evidence="6">
    <location>
        <begin position="68"/>
        <end position="128"/>
    </location>
</feature>
<dbReference type="OrthoDB" id="37442at2"/>
<dbReference type="GO" id="GO:0008233">
    <property type="term" value="F:peptidase activity"/>
    <property type="evidence" value="ECO:0007669"/>
    <property type="project" value="UniProtKB-KW"/>
</dbReference>
<accession>A0A1M5QSP5</accession>
<name>A0A1M5QSP5_9BACT</name>
<keyword evidence="7" id="KW-0645">Protease</keyword>
<dbReference type="EMBL" id="FQXN01000001">
    <property type="protein sequence ID" value="SHH16613.1"/>
    <property type="molecule type" value="Genomic_DNA"/>
</dbReference>
<proteinExistence type="predicted"/>
<keyword evidence="3 5" id="KW-1133">Transmembrane helix</keyword>
<keyword evidence="4 5" id="KW-0472">Membrane</keyword>
<dbReference type="STRING" id="1123380.SAMN02745199_0098"/>
<dbReference type="PANTHER" id="PTHR33507:SF3">
    <property type="entry name" value="INNER MEMBRANE PROTEIN YBBJ"/>
    <property type="match status" value="1"/>
</dbReference>
<reference evidence="8" key="1">
    <citation type="submission" date="2016-11" db="EMBL/GenBank/DDBJ databases">
        <authorList>
            <person name="Varghese N."/>
            <person name="Submissions S."/>
        </authorList>
    </citation>
    <scope>NUCLEOTIDE SEQUENCE [LARGE SCALE GENOMIC DNA]</scope>
    <source>
        <strain evidence="8">DSM 15807</strain>
    </source>
</reference>
<dbReference type="Pfam" id="PF01957">
    <property type="entry name" value="NfeD"/>
    <property type="match status" value="1"/>
</dbReference>
<protein>
    <submittedName>
        <fullName evidence="7">Membrane protein implicated in regulation of membrane protease activity</fullName>
    </submittedName>
</protein>
<dbReference type="Proteomes" id="UP000242592">
    <property type="component" value="Unassembled WGS sequence"/>
</dbReference>